<evidence type="ECO:0000313" key="1">
    <source>
        <dbReference type="EMBL" id="KAJ8674352.1"/>
    </source>
</evidence>
<dbReference type="EMBL" id="CM056743">
    <property type="protein sequence ID" value="KAJ8674352.1"/>
    <property type="molecule type" value="Genomic_DNA"/>
</dbReference>
<gene>
    <name evidence="1" type="ORF">QAD02_005614</name>
</gene>
<dbReference type="Proteomes" id="UP001239111">
    <property type="component" value="Chromosome 3"/>
</dbReference>
<comment type="caution">
    <text evidence="1">The sequence shown here is derived from an EMBL/GenBank/DDBJ whole genome shotgun (WGS) entry which is preliminary data.</text>
</comment>
<name>A0ACC2NVW2_9HYME</name>
<keyword evidence="2" id="KW-1185">Reference proteome</keyword>
<reference evidence="1" key="1">
    <citation type="submission" date="2023-04" db="EMBL/GenBank/DDBJ databases">
        <title>A chromosome-level genome assembly of the parasitoid wasp Eretmocerus hayati.</title>
        <authorList>
            <person name="Zhong Y."/>
            <person name="Liu S."/>
            <person name="Liu Y."/>
        </authorList>
    </citation>
    <scope>NUCLEOTIDE SEQUENCE</scope>
    <source>
        <strain evidence="1">ZJU_SS_LIU_2023</strain>
    </source>
</reference>
<protein>
    <submittedName>
        <fullName evidence="1">Uncharacterized protein</fullName>
    </submittedName>
</protein>
<evidence type="ECO:0000313" key="2">
    <source>
        <dbReference type="Proteomes" id="UP001239111"/>
    </source>
</evidence>
<proteinExistence type="predicted"/>
<accession>A0ACC2NVW2</accession>
<sequence>MLASSSDHLLGQIVNSTETDVQFRAHDDTSIPIHVVLMLQKGPGSEIVVKLESVQREKNGDEEGTKMKVKRSRESLSEIALTRKSLPDFFLFDYEHLGGNTSKPAPMNISADTLSVMRFKVGPVYDTGGTLSVGLKIADDYERPDKNSTLVIVGCLNYGYFARIRPDGRCQRNSKTKSDPPDLYVNSKSAPSFVHAPFPEPGLWHLSTKAFCISSTGCECFESCIRPNATSTNSTSCKLDKLSNMTLSSTCNCAWECPARIESSIASSPCIEGGCGEHGRCMHHMSGGFVFSACYCNSGYRGFDCADDAYVTSRARALATLLMLTLSNLAFLGAIFVAVTRGYYTEAVVYTAVMIFSSSYHACEAGIDVFNFEKEHSLCLTRLNVLQFCDFFNALLSIWVTLVAMASMGPRATSFAHMLGVVVLAVGAELDKTALWVFLMPVVCGCSLVVISWAYKCRQKGTLKYPARIYRLVYLPIGLTVVLIGMICYAFLQTRRNYYILHSLWHVCVATGVVLLLPKRHYME</sequence>
<organism evidence="1 2">
    <name type="scientific">Eretmocerus hayati</name>
    <dbReference type="NCBI Taxonomy" id="131215"/>
    <lineage>
        <taxon>Eukaryota</taxon>
        <taxon>Metazoa</taxon>
        <taxon>Ecdysozoa</taxon>
        <taxon>Arthropoda</taxon>
        <taxon>Hexapoda</taxon>
        <taxon>Insecta</taxon>
        <taxon>Pterygota</taxon>
        <taxon>Neoptera</taxon>
        <taxon>Endopterygota</taxon>
        <taxon>Hymenoptera</taxon>
        <taxon>Apocrita</taxon>
        <taxon>Proctotrupomorpha</taxon>
        <taxon>Chalcidoidea</taxon>
        <taxon>Aphelinidae</taxon>
        <taxon>Aphelininae</taxon>
        <taxon>Eretmocerus</taxon>
    </lineage>
</organism>